<feature type="compositionally biased region" description="Low complexity" evidence="1">
    <location>
        <begin position="107"/>
        <end position="116"/>
    </location>
</feature>
<feature type="compositionally biased region" description="Basic and acidic residues" evidence="1">
    <location>
        <begin position="215"/>
        <end position="229"/>
    </location>
</feature>
<dbReference type="EMBL" id="JACGWL010000005">
    <property type="protein sequence ID" value="KAK4401762.1"/>
    <property type="molecule type" value="Genomic_DNA"/>
</dbReference>
<feature type="region of interest" description="Disordered" evidence="1">
    <location>
        <begin position="82"/>
        <end position="116"/>
    </location>
</feature>
<keyword evidence="4" id="KW-1185">Reference proteome</keyword>
<comment type="caution">
    <text evidence="3">The sequence shown here is derived from an EMBL/GenBank/DDBJ whole genome shotgun (WGS) entry which is preliminary data.</text>
</comment>
<dbReference type="GO" id="GO:0005794">
    <property type="term" value="C:Golgi apparatus"/>
    <property type="evidence" value="ECO:0007669"/>
    <property type="project" value="TreeGrafter"/>
</dbReference>
<dbReference type="GO" id="GO:0008270">
    <property type="term" value="F:zinc ion binding"/>
    <property type="evidence" value="ECO:0007669"/>
    <property type="project" value="UniProtKB-KW"/>
</dbReference>
<evidence type="ECO:0000313" key="4">
    <source>
        <dbReference type="Proteomes" id="UP001289374"/>
    </source>
</evidence>
<evidence type="ECO:0000256" key="1">
    <source>
        <dbReference type="SAM" id="MobiDB-lite"/>
    </source>
</evidence>
<evidence type="ECO:0000256" key="2">
    <source>
        <dbReference type="SAM" id="Phobius"/>
    </source>
</evidence>
<dbReference type="PANTHER" id="PTHR12981:SF0">
    <property type="entry name" value="ZINC FINGER PROTEIN-LIKE 1"/>
    <property type="match status" value="1"/>
</dbReference>
<evidence type="ECO:0008006" key="5">
    <source>
        <dbReference type="Google" id="ProtNLM"/>
    </source>
</evidence>
<keyword evidence="2" id="KW-0812">Transmembrane</keyword>
<feature type="transmembrane region" description="Helical" evidence="2">
    <location>
        <begin position="243"/>
        <end position="263"/>
    </location>
</feature>
<gene>
    <name evidence="3" type="ORF">Sango_0916900</name>
</gene>
<feature type="compositionally biased region" description="Polar residues" evidence="1">
    <location>
        <begin position="156"/>
        <end position="170"/>
    </location>
</feature>
<organism evidence="3 4">
    <name type="scientific">Sesamum angolense</name>
    <dbReference type="NCBI Taxonomy" id="2727404"/>
    <lineage>
        <taxon>Eukaryota</taxon>
        <taxon>Viridiplantae</taxon>
        <taxon>Streptophyta</taxon>
        <taxon>Embryophyta</taxon>
        <taxon>Tracheophyta</taxon>
        <taxon>Spermatophyta</taxon>
        <taxon>Magnoliopsida</taxon>
        <taxon>eudicotyledons</taxon>
        <taxon>Gunneridae</taxon>
        <taxon>Pentapetalae</taxon>
        <taxon>asterids</taxon>
        <taxon>lamiids</taxon>
        <taxon>Lamiales</taxon>
        <taxon>Pedaliaceae</taxon>
        <taxon>Sesamum</taxon>
    </lineage>
</organism>
<dbReference type="PANTHER" id="PTHR12981">
    <property type="entry name" value="ZINC FINGER PROTEIN-LIKE 1"/>
    <property type="match status" value="1"/>
</dbReference>
<keyword evidence="2" id="KW-0472">Membrane</keyword>
<dbReference type="Proteomes" id="UP001289374">
    <property type="component" value="Unassembled WGS sequence"/>
</dbReference>
<dbReference type="GO" id="GO:0016020">
    <property type="term" value="C:membrane"/>
    <property type="evidence" value="ECO:0007669"/>
    <property type="project" value="UniProtKB-SubCell"/>
</dbReference>
<dbReference type="AlphaFoldDB" id="A0AAE2BXU8"/>
<reference evidence="3" key="1">
    <citation type="submission" date="2020-06" db="EMBL/GenBank/DDBJ databases">
        <authorList>
            <person name="Li T."/>
            <person name="Hu X."/>
            <person name="Zhang T."/>
            <person name="Song X."/>
            <person name="Zhang H."/>
            <person name="Dai N."/>
            <person name="Sheng W."/>
            <person name="Hou X."/>
            <person name="Wei L."/>
        </authorList>
    </citation>
    <scope>NUCLEOTIDE SEQUENCE</scope>
    <source>
        <strain evidence="3">K16</strain>
        <tissue evidence="3">Leaf</tissue>
    </source>
</reference>
<proteinExistence type="predicted"/>
<keyword evidence="2" id="KW-1133">Transmembrane helix</keyword>
<evidence type="ECO:0000313" key="3">
    <source>
        <dbReference type="EMBL" id="KAK4401762.1"/>
    </source>
</evidence>
<feature type="region of interest" description="Disordered" evidence="1">
    <location>
        <begin position="130"/>
        <end position="170"/>
    </location>
</feature>
<reference evidence="3" key="2">
    <citation type="journal article" date="2024" name="Plant">
        <title>Genomic evolution and insights into agronomic trait innovations of Sesamum species.</title>
        <authorList>
            <person name="Miao H."/>
            <person name="Wang L."/>
            <person name="Qu L."/>
            <person name="Liu H."/>
            <person name="Sun Y."/>
            <person name="Le M."/>
            <person name="Wang Q."/>
            <person name="Wei S."/>
            <person name="Zheng Y."/>
            <person name="Lin W."/>
            <person name="Duan Y."/>
            <person name="Cao H."/>
            <person name="Xiong S."/>
            <person name="Wang X."/>
            <person name="Wei L."/>
            <person name="Li C."/>
            <person name="Ma Q."/>
            <person name="Ju M."/>
            <person name="Zhao R."/>
            <person name="Li G."/>
            <person name="Mu C."/>
            <person name="Tian Q."/>
            <person name="Mei H."/>
            <person name="Zhang T."/>
            <person name="Gao T."/>
            <person name="Zhang H."/>
        </authorList>
    </citation>
    <scope>NUCLEOTIDE SEQUENCE</scope>
    <source>
        <strain evidence="3">K16</strain>
    </source>
</reference>
<accession>A0AAE2BXU8</accession>
<name>A0AAE2BXU8_9LAMI</name>
<dbReference type="InterPro" id="IPR039043">
    <property type="entry name" value="ZFPL1"/>
</dbReference>
<sequence length="278" mass="30591">MRWWSVNAARRLSCIASSTRCPFVENVYASQSTKFVCCLVSYIKSFPPHTAPAGYACQPVQLQYGLQKTGLEKNLFGNHPVSFGTESRNPPPAFASEPLMHPSVGKGAASTATGSARPASLDIVEIDGPSLATSSLPNHEPSFMRSTSPTGPGATTRKSAQQAERQNSEMSYYADDEDANRKKYSRRGTFRHKLLRSLLPFWSSALPTLPVTAPPRKETSHADDASEGRVRHHKSSRMDPRKLLLVIAIMACMATMGILYYRIAQRGLSEDLPEDEMQ</sequence>
<feature type="region of interest" description="Disordered" evidence="1">
    <location>
        <begin position="209"/>
        <end position="237"/>
    </location>
</feature>
<protein>
    <recommendedName>
        <fullName evidence="5">Transmembrane protein</fullName>
    </recommendedName>
</protein>